<dbReference type="InterPro" id="IPR040007">
    <property type="entry name" value="Tho2"/>
</dbReference>
<evidence type="ECO:0000256" key="2">
    <source>
        <dbReference type="SAM" id="MobiDB-lite"/>
    </source>
</evidence>
<evidence type="ECO:0000259" key="3">
    <source>
        <dbReference type="Pfam" id="PF11262"/>
    </source>
</evidence>
<organism evidence="5 6">
    <name type="scientific">Spodoptera exigua</name>
    <name type="common">Beet armyworm</name>
    <name type="synonym">Noctua fulgens</name>
    <dbReference type="NCBI Taxonomy" id="7107"/>
    <lineage>
        <taxon>Eukaryota</taxon>
        <taxon>Metazoa</taxon>
        <taxon>Ecdysozoa</taxon>
        <taxon>Arthropoda</taxon>
        <taxon>Hexapoda</taxon>
        <taxon>Insecta</taxon>
        <taxon>Pterygota</taxon>
        <taxon>Neoptera</taxon>
        <taxon>Endopterygota</taxon>
        <taxon>Lepidoptera</taxon>
        <taxon>Glossata</taxon>
        <taxon>Ditrysia</taxon>
        <taxon>Noctuoidea</taxon>
        <taxon>Noctuidae</taxon>
        <taxon>Amphipyrinae</taxon>
        <taxon>Spodoptera</taxon>
    </lineage>
</organism>
<feature type="compositionally biased region" description="Basic and acidic residues" evidence="2">
    <location>
        <begin position="1240"/>
        <end position="1259"/>
    </location>
</feature>
<dbReference type="InterPro" id="IPR032302">
    <property type="entry name" value="THOC2_N"/>
</dbReference>
<gene>
    <name evidence="5" type="ORF">HW555_013161</name>
</gene>
<dbReference type="PANTHER" id="PTHR21597:SF0">
    <property type="entry name" value="THO COMPLEX SUBUNIT 2"/>
    <property type="match status" value="1"/>
</dbReference>
<evidence type="ECO:0000313" key="6">
    <source>
        <dbReference type="Proteomes" id="UP000648187"/>
    </source>
</evidence>
<dbReference type="Proteomes" id="UP000648187">
    <property type="component" value="Unassembled WGS sequence"/>
</dbReference>
<dbReference type="PANTHER" id="PTHR21597">
    <property type="entry name" value="THO2 PROTEIN"/>
    <property type="match status" value="1"/>
</dbReference>
<protein>
    <recommendedName>
        <fullName evidence="7">THO complex subunit 2</fullName>
    </recommendedName>
</protein>
<dbReference type="Pfam" id="PF16134">
    <property type="entry name" value="THOC2_N"/>
    <property type="match status" value="3"/>
</dbReference>
<dbReference type="EMBL" id="JACKWZ010000585">
    <property type="protein sequence ID" value="KAF9406482.1"/>
    <property type="molecule type" value="Genomic_DNA"/>
</dbReference>
<feature type="domain" description="THO complex subunitTHOC2 C-terminal" evidence="3">
    <location>
        <begin position="868"/>
        <end position="1062"/>
    </location>
</feature>
<dbReference type="GO" id="GO:0003729">
    <property type="term" value="F:mRNA binding"/>
    <property type="evidence" value="ECO:0007669"/>
    <property type="project" value="TreeGrafter"/>
</dbReference>
<dbReference type="GO" id="GO:0006397">
    <property type="term" value="P:mRNA processing"/>
    <property type="evidence" value="ECO:0007669"/>
    <property type="project" value="InterPro"/>
</dbReference>
<comment type="caution">
    <text evidence="5">The sequence shown here is derived from an EMBL/GenBank/DDBJ whole genome shotgun (WGS) entry which is preliminary data.</text>
</comment>
<feature type="region of interest" description="Disordered" evidence="2">
    <location>
        <begin position="1088"/>
        <end position="1297"/>
    </location>
</feature>
<accession>A0A835G222</accession>
<feature type="domain" description="THO complex subunit 2 N-terminal" evidence="4">
    <location>
        <begin position="405"/>
        <end position="539"/>
    </location>
</feature>
<dbReference type="Pfam" id="PF11262">
    <property type="entry name" value="Tho2"/>
    <property type="match status" value="1"/>
</dbReference>
<keyword evidence="6" id="KW-1185">Reference proteome</keyword>
<evidence type="ECO:0000259" key="4">
    <source>
        <dbReference type="Pfam" id="PF16134"/>
    </source>
</evidence>
<evidence type="ECO:0000256" key="1">
    <source>
        <dbReference type="ARBA" id="ARBA00047033"/>
    </source>
</evidence>
<feature type="domain" description="THO complex subunit 2 N-terminal" evidence="4">
    <location>
        <begin position="10"/>
        <end position="206"/>
    </location>
</feature>
<feature type="compositionally biased region" description="Basic and acidic residues" evidence="2">
    <location>
        <begin position="1096"/>
        <end position="1107"/>
    </location>
</feature>
<proteinExistence type="predicted"/>
<reference evidence="5" key="1">
    <citation type="submission" date="2020-08" db="EMBL/GenBank/DDBJ databases">
        <title>Spodoptera exigua strain:BAW_Kor-Di-RS1 Genome sequencing and assembly.</title>
        <authorList>
            <person name="Kim J."/>
            <person name="Nam H.Y."/>
            <person name="Kwon M."/>
            <person name="Choi J.H."/>
            <person name="Cho S.R."/>
            <person name="Kim G.-H."/>
        </authorList>
    </citation>
    <scope>NUCLEOTIDE SEQUENCE</scope>
    <source>
        <strain evidence="5">BAW_Kor-Di-RS1</strain>
        <tissue evidence="5">Whole-body</tissue>
    </source>
</reference>
<name>A0A835G222_SPOEX</name>
<evidence type="ECO:0008006" key="7">
    <source>
        <dbReference type="Google" id="ProtNLM"/>
    </source>
</evidence>
<dbReference type="GO" id="GO:0000445">
    <property type="term" value="C:THO complex part of transcription export complex"/>
    <property type="evidence" value="ECO:0007669"/>
    <property type="project" value="TreeGrafter"/>
</dbReference>
<evidence type="ECO:0000313" key="5">
    <source>
        <dbReference type="EMBL" id="KAF9406482.1"/>
    </source>
</evidence>
<feature type="compositionally biased region" description="Basic and acidic residues" evidence="2">
    <location>
        <begin position="1207"/>
        <end position="1232"/>
    </location>
</feature>
<feature type="domain" description="THO complex subunit 2 N-terminal" evidence="4">
    <location>
        <begin position="226"/>
        <end position="296"/>
    </location>
</feature>
<feature type="compositionally biased region" description="Basic and acidic residues" evidence="2">
    <location>
        <begin position="1118"/>
        <end position="1194"/>
    </location>
</feature>
<dbReference type="InterPro" id="IPR021418">
    <property type="entry name" value="THO_THOC2_C"/>
</dbReference>
<dbReference type="GO" id="GO:0006406">
    <property type="term" value="P:mRNA export from nucleus"/>
    <property type="evidence" value="ECO:0007669"/>
    <property type="project" value="InterPro"/>
</dbReference>
<comment type="subunit">
    <text evidence="1">Component of the THO subcomplex, which is composed of THOC1, THOC2, THOC3, THOC5, THOC6 and THOC7. The THO subcomplex interacts with DDX39B to form the THO-DDX39B complex which multimerizes into a 28-subunit tetrameric assembly. Component of the transcription/export (TREX) complex at least composed of ALYREF/THOC4, DDX39B, SARNP/CIP29, CHTOP and the THO subcomplex; in the complex interacts with THOC1, THOC3, THOC5, THOC7 and DDX39B. TREX seems to have a dynamic structure involving ATP-dependent remodeling. Interacts with POLDIP3 and ZC3H11A.</text>
</comment>
<sequence length="1329" mass="152543">MGSYAKFVSDYCKTWEKSGKEQLVKHVTQFIKDEDKSPLFTKSGKLSGLSQTIYDLLLCGLRGNLKKEAVLSVLREITVLHADIPSVILDVVSVLDAETCTDVQSEERTNFCYIVRELESFISDKLLKERLEIDTLQDAGTLKNKLFYTKFIKIKTKLYYKQRKFNLFREESEGYSKLIVELNHEGVDKADWKSLLEIIQSLIESFEARTHSDQLFIPLIKNYMGDPQVISEVLGFKLGNMEVLENYKEPPPLMTVIALLLQHQVISLDDIYPWLRPDDSIMAKEADKELKTVQDYIRKLSIVSTKGPQVNGATEYVEEKSDPQEYWSNQKLVLCEALLKVNAWREFAALSARLPTNIMPQRPAVALCNMLHALVEPLYRNNCRVAPKIIGKPISPLKSSLAPQACKTFEDMKETVIPALVLLGPSLHYDPILMYKIIRILRTARSQKEDPLHHEALTVLDAAILPALTLMDGNCCMAEEVYTLLKLYPYQCRYCLYSRWKNEAAERIPSLMRVRGNSLQRIKHIMKRVSKENIKPQGRLIGKLSHAAPTLIFDYMLLQALAAFAGAAFKKHNIELTALLQFVANRLKAQQSQDLLILKEIVQKMAGIEAAEEMTPEQLEAMAGGELLKGEAGYFSQVRNTKRSSARLKEAIVGNNLDISLCILAAQQRHCCVWKEYDADSVSSSEPPGSQLKVVGRLADQCQDALVQLGTFLASSHAPDEYAARLPPLQELLRDYHVDADVAFFLHRPVLAQKINAKVEYLRKLSDSKSDSIEKSIERYTQASQEALEPIVQSVTPILPNKVWEDISPEFYVTFWSLSMYDLRVPEESYDKEIDRLKTAAANAAKDTSQGTKGKKEQDRFNALIDKLQLCLFPRCVFTPADALYCAEFVHTVHSLRTPNFSTLLCYDRLFCDITYSVMSCTEGEAARYGTFLCKVLGTAMRWHADKQAFHRECAHYPGFVTKYRVSNQFTEANDHVGYENYRHVCHKWHYKITKAMVVCLDSGDYVQIRNALIVLIRVLPHFPVLTKLAQIIERKIDKVKEEEKTQRQDLYVLATGYSGQLRNKGPTMMRESDFHQVVDKQKVAGVPAAAPPAAAKDDASATKPDNEPAPSPPQIVDVEKKDSRNNDRRREEVDREKESKRESRSALKERSKEEIRSKDRSPRERSHREERYLETVSPPHDHRSAPDDVERDVKRRKVENSGNGKGSKDIEERSPEKEKRKAKLRGDERKERKMNRKRDRAEESVMLEQKRRRDEQKVTKMGSHQNGSQEDHHYEKYHKREKSPFRDRSHEEPRDSLLDGLMNRKYEDECCRRFTWKNKQLWYDFVNN</sequence>
<feature type="compositionally biased region" description="Basic and acidic residues" evidence="2">
    <location>
        <begin position="1283"/>
        <end position="1297"/>
    </location>
</feature>